<feature type="region of interest" description="Disordered" evidence="8">
    <location>
        <begin position="110"/>
        <end position="129"/>
    </location>
</feature>
<feature type="compositionally biased region" description="Basic and acidic residues" evidence="8">
    <location>
        <begin position="15"/>
        <end position="37"/>
    </location>
</feature>
<evidence type="ECO:0000256" key="5">
    <source>
        <dbReference type="ARBA" id="ARBA00022664"/>
    </source>
</evidence>
<gene>
    <name evidence="10" type="ORF">ATY40_BA7501750</name>
</gene>
<dbReference type="AlphaFoldDB" id="A0A1B2J828"/>
<keyword evidence="5" id="KW-0507">mRNA processing</keyword>
<proteinExistence type="inferred from homology"/>
<dbReference type="GO" id="GO:0008380">
    <property type="term" value="P:RNA splicing"/>
    <property type="evidence" value="ECO:0007669"/>
    <property type="project" value="UniProtKB-KW"/>
</dbReference>
<keyword evidence="6" id="KW-0508">mRNA splicing</keyword>
<dbReference type="PANTHER" id="PTHR31077:SF1">
    <property type="entry name" value="U4_U6.U5 SMALL NUCLEAR RIBONUCLEOPROTEIN 27 KDA PROTEIN"/>
    <property type="match status" value="1"/>
</dbReference>
<feature type="domain" description="U4/U6.U5 small nuclear ribonucleoprotein 27kDa protein" evidence="9">
    <location>
        <begin position="71"/>
        <end position="124"/>
    </location>
</feature>
<dbReference type="PANTHER" id="PTHR31077">
    <property type="entry name" value="U4/U6.U5 SMALL NUCLEAR RIBONUCLEOPROTEIN 27 KDA PROTEIN"/>
    <property type="match status" value="1"/>
</dbReference>
<reference evidence="10 11" key="1">
    <citation type="submission" date="2016-02" db="EMBL/GenBank/DDBJ databases">
        <title>Comparative genomic and transcriptomic foundation for Pichia pastoris.</title>
        <authorList>
            <person name="Love K.R."/>
            <person name="Shah K.A."/>
            <person name="Whittaker C.A."/>
            <person name="Wu J."/>
            <person name="Bartlett M.C."/>
            <person name="Ma D."/>
            <person name="Leeson R.L."/>
            <person name="Priest M."/>
            <person name="Young S.K."/>
            <person name="Love J.C."/>
        </authorList>
    </citation>
    <scope>NUCLEOTIDE SEQUENCE [LARGE SCALE GENOMIC DNA]</scope>
    <source>
        <strain evidence="10 11">ATCC 28485</strain>
    </source>
</reference>
<comment type="subcellular location">
    <subcellularLocation>
        <location evidence="2">Nucleus</location>
    </subcellularLocation>
</comment>
<keyword evidence="11" id="KW-1185">Reference proteome</keyword>
<accession>A0A1B2J828</accession>
<feature type="compositionally biased region" description="Basic and acidic residues" evidence="8">
    <location>
        <begin position="50"/>
        <end position="63"/>
    </location>
</feature>
<comment type="similarity">
    <text evidence="3">Belongs to the SNUT3 family.</text>
</comment>
<dbReference type="EMBL" id="CP014584">
    <property type="protein sequence ID" value="ANZ74187.1"/>
    <property type="molecule type" value="Genomic_DNA"/>
</dbReference>
<evidence type="ECO:0000256" key="6">
    <source>
        <dbReference type="ARBA" id="ARBA00023187"/>
    </source>
</evidence>
<evidence type="ECO:0000256" key="3">
    <source>
        <dbReference type="ARBA" id="ARBA00008218"/>
    </source>
</evidence>
<dbReference type="Proteomes" id="UP000094565">
    <property type="component" value="Chromosome 1"/>
</dbReference>
<evidence type="ECO:0000313" key="10">
    <source>
        <dbReference type="EMBL" id="ANZ74187.1"/>
    </source>
</evidence>
<dbReference type="GO" id="GO:0006397">
    <property type="term" value="P:mRNA processing"/>
    <property type="evidence" value="ECO:0007669"/>
    <property type="project" value="UniProtKB-KW"/>
</dbReference>
<keyword evidence="7" id="KW-0539">Nucleus</keyword>
<evidence type="ECO:0000313" key="11">
    <source>
        <dbReference type="Proteomes" id="UP000094565"/>
    </source>
</evidence>
<dbReference type="GO" id="GO:0071011">
    <property type="term" value="C:precatalytic spliceosome"/>
    <property type="evidence" value="ECO:0007669"/>
    <property type="project" value="TreeGrafter"/>
</dbReference>
<evidence type="ECO:0000256" key="7">
    <source>
        <dbReference type="ARBA" id="ARBA00023242"/>
    </source>
</evidence>
<feature type="region of interest" description="Disordered" evidence="8">
    <location>
        <begin position="1"/>
        <end position="69"/>
    </location>
</feature>
<name>A0A1B2J828_PICPA</name>
<evidence type="ECO:0000256" key="8">
    <source>
        <dbReference type="SAM" id="MobiDB-lite"/>
    </source>
</evidence>
<comment type="subunit">
    <text evidence="4">Part of a tri-snRNP complex.</text>
</comment>
<evidence type="ECO:0000256" key="4">
    <source>
        <dbReference type="ARBA" id="ARBA00011825"/>
    </source>
</evidence>
<dbReference type="Pfam" id="PF08648">
    <property type="entry name" value="SNRNP27"/>
    <property type="match status" value="1"/>
</dbReference>
<comment type="function">
    <text evidence="1">May play a role in mRNA splicing.</text>
</comment>
<evidence type="ECO:0000259" key="9">
    <source>
        <dbReference type="Pfam" id="PF08648"/>
    </source>
</evidence>
<organism evidence="10 11">
    <name type="scientific">Komagataella pastoris</name>
    <name type="common">Yeast</name>
    <name type="synonym">Pichia pastoris</name>
    <dbReference type="NCBI Taxonomy" id="4922"/>
    <lineage>
        <taxon>Eukaryota</taxon>
        <taxon>Fungi</taxon>
        <taxon>Dikarya</taxon>
        <taxon>Ascomycota</taxon>
        <taxon>Saccharomycotina</taxon>
        <taxon>Pichiomycetes</taxon>
        <taxon>Pichiales</taxon>
        <taxon>Pichiaceae</taxon>
        <taxon>Komagataella</taxon>
    </lineage>
</organism>
<dbReference type="OrthoDB" id="21368at2759"/>
<dbReference type="InterPro" id="IPR013957">
    <property type="entry name" value="SNRNP27"/>
</dbReference>
<evidence type="ECO:0000256" key="2">
    <source>
        <dbReference type="ARBA" id="ARBA00004123"/>
    </source>
</evidence>
<sequence>MVERPKIKFNIKTRKSVEPDKRDKSPSRNDVDYRERQAPPNPDEEDTEIDAPRGRPSEKTKDDQESEVEIDEAMMKVMGFGGFGTTKLKKVGGTDVSGAKTFKPSEYRQYVNRTKGFNRPLSPTRKGKK</sequence>
<protein>
    <submittedName>
        <fullName evidence="10">BA75_01750T0</fullName>
    </submittedName>
</protein>
<evidence type="ECO:0000256" key="1">
    <source>
        <dbReference type="ARBA" id="ARBA00003632"/>
    </source>
</evidence>